<reference evidence="3" key="1">
    <citation type="submission" date="2020-02" db="EMBL/GenBank/DDBJ databases">
        <authorList>
            <person name="Fontana A."/>
            <person name="Patrone V."/>
            <person name="Morelli L."/>
        </authorList>
    </citation>
    <scope>NUCLEOTIDE SEQUENCE</scope>
    <source>
        <strain evidence="2">CCUG 30943</strain>
        <strain evidence="3">CCUG 43002</strain>
    </source>
</reference>
<feature type="transmembrane region" description="Helical" evidence="1">
    <location>
        <begin position="58"/>
        <end position="75"/>
    </location>
</feature>
<dbReference type="EMBL" id="JAAOCP010000009">
    <property type="protein sequence ID" value="MBJ7639367.1"/>
    <property type="molecule type" value="Genomic_DNA"/>
</dbReference>
<sequence>MNKQLTGFKELLYILVLVSVWPIILDVIRGDNIWQGYPWGVVAMVAASFLYLTKLNEVLLTLLIYLAWLVAIIVFKNDLIFPKFIIQAILAAFMTGFSAMLGIYAKTHG</sequence>
<evidence type="ECO:0000313" key="2">
    <source>
        <dbReference type="EMBL" id="MBJ7632983.1"/>
    </source>
</evidence>
<evidence type="ECO:0000256" key="1">
    <source>
        <dbReference type="SAM" id="Phobius"/>
    </source>
</evidence>
<evidence type="ECO:0000313" key="3">
    <source>
        <dbReference type="EMBL" id="MBJ7639367.1"/>
    </source>
</evidence>
<reference evidence="3 4" key="2">
    <citation type="journal article" date="2021" name="Int. J. Food Microbiol.">
        <title>Safety demonstration of a microbial species for use in the food chain: Weissella confusa.</title>
        <authorList>
            <person name="Bourdichon F."/>
            <person name="Patrone V."/>
            <person name="Fontana A."/>
            <person name="Milani G."/>
            <person name="Morelli L."/>
        </authorList>
    </citation>
    <scope>NUCLEOTIDE SEQUENCE [LARGE SCALE GENOMIC DNA]</scope>
    <source>
        <strain evidence="2">CCUG 30943</strain>
        <strain evidence="3 4">CCUG 43002</strain>
    </source>
</reference>
<keyword evidence="1" id="KW-0812">Transmembrane</keyword>
<dbReference type="GeneID" id="57978703"/>
<keyword evidence="1" id="KW-1133">Transmembrane helix</keyword>
<organism evidence="3 4">
    <name type="scientific">Weissella confusa</name>
    <name type="common">Lactobacillus confusus</name>
    <dbReference type="NCBI Taxonomy" id="1583"/>
    <lineage>
        <taxon>Bacteria</taxon>
        <taxon>Bacillati</taxon>
        <taxon>Bacillota</taxon>
        <taxon>Bacilli</taxon>
        <taxon>Lactobacillales</taxon>
        <taxon>Lactobacillaceae</taxon>
        <taxon>Weissella</taxon>
    </lineage>
</organism>
<name>A0A4Z0RMR8_WEICO</name>
<feature type="transmembrane region" description="Helical" evidence="1">
    <location>
        <begin position="81"/>
        <end position="105"/>
    </location>
</feature>
<feature type="transmembrane region" description="Helical" evidence="1">
    <location>
        <begin position="36"/>
        <end position="53"/>
    </location>
</feature>
<dbReference type="RefSeq" id="WP_003610025.1">
    <property type="nucleotide sequence ID" value="NZ_ALXH01000075.1"/>
</dbReference>
<dbReference type="EMBL" id="JAAOCX010000009">
    <property type="protein sequence ID" value="MBJ7632983.1"/>
    <property type="molecule type" value="Genomic_DNA"/>
</dbReference>
<evidence type="ECO:0000313" key="4">
    <source>
        <dbReference type="Proteomes" id="UP000728106"/>
    </source>
</evidence>
<gene>
    <name evidence="3" type="ORF">HAU20_08225</name>
    <name evidence="2" type="ORF">HAU43_07780</name>
</gene>
<dbReference type="AlphaFoldDB" id="A0A4Z0RMR8"/>
<dbReference type="Proteomes" id="UP000808038">
    <property type="component" value="Unassembled WGS sequence"/>
</dbReference>
<comment type="caution">
    <text evidence="3">The sequence shown here is derived from an EMBL/GenBank/DDBJ whole genome shotgun (WGS) entry which is preliminary data.</text>
</comment>
<keyword evidence="1" id="KW-0472">Membrane</keyword>
<proteinExistence type="predicted"/>
<accession>A0A4Z0RMR8</accession>
<dbReference type="Proteomes" id="UP000728106">
    <property type="component" value="Unassembled WGS sequence"/>
</dbReference>
<feature type="transmembrane region" description="Helical" evidence="1">
    <location>
        <begin position="12"/>
        <end position="30"/>
    </location>
</feature>
<keyword evidence="4" id="KW-1185">Reference proteome</keyword>
<protein>
    <submittedName>
        <fullName evidence="3">Uncharacterized protein</fullName>
    </submittedName>
</protein>